<sequence>MCVLRNTVAHYFLVSNPNFIYHFSTIARITIGLDKAAGRLVYQIGGVYPPPGEALSCTPVVLDVSYQLPHDGISLYQMPPDLFETNGGARIGTPPLPPSQPTASGSRPTGSYSQRSHSAARKSRWPIPLADRIGPRRSRSPRDFQRSPPCCLFRSSPNRVGRSRGCSSERPLNPPQTGGESRHFCNYEKPIQRAPLTAHTAPRSKGKGFHIIVTPPPLSCYESDFKDQDEMVLPVPGSEKPWFFATPISELVDTSASPLAKSIQRLVTVCKADIDHHVDQFNCSPNKPASWPPSLTKDILKYKCINL</sequence>
<accession>F4RNE2</accession>
<dbReference type="AlphaFoldDB" id="F4RNE2"/>
<dbReference type="EMBL" id="GL883110">
    <property type="protein sequence ID" value="EGG05973.1"/>
    <property type="molecule type" value="Genomic_DNA"/>
</dbReference>
<dbReference type="VEuPathDB" id="FungiDB:MELLADRAFT_63632"/>
<evidence type="ECO:0000313" key="2">
    <source>
        <dbReference type="EMBL" id="EGG05973.1"/>
    </source>
</evidence>
<evidence type="ECO:0000256" key="1">
    <source>
        <dbReference type="SAM" id="MobiDB-lite"/>
    </source>
</evidence>
<gene>
    <name evidence="2" type="ORF">MELLADRAFT_63632</name>
</gene>
<dbReference type="RefSeq" id="XP_007410624.1">
    <property type="nucleotide sequence ID" value="XM_007410562.1"/>
</dbReference>
<dbReference type="GeneID" id="18930120"/>
<feature type="compositionally biased region" description="Polar residues" evidence="1">
    <location>
        <begin position="101"/>
        <end position="117"/>
    </location>
</feature>
<name>F4RNE2_MELLP</name>
<protein>
    <submittedName>
        <fullName evidence="2">Uncharacterized protein</fullName>
    </submittedName>
</protein>
<evidence type="ECO:0000313" key="3">
    <source>
        <dbReference type="Proteomes" id="UP000001072"/>
    </source>
</evidence>
<keyword evidence="3" id="KW-1185">Reference proteome</keyword>
<feature type="region of interest" description="Disordered" evidence="1">
    <location>
        <begin position="84"/>
        <end position="182"/>
    </location>
</feature>
<organism evidence="3">
    <name type="scientific">Melampsora larici-populina (strain 98AG31 / pathotype 3-4-7)</name>
    <name type="common">Poplar leaf rust fungus</name>
    <dbReference type="NCBI Taxonomy" id="747676"/>
    <lineage>
        <taxon>Eukaryota</taxon>
        <taxon>Fungi</taxon>
        <taxon>Dikarya</taxon>
        <taxon>Basidiomycota</taxon>
        <taxon>Pucciniomycotina</taxon>
        <taxon>Pucciniomycetes</taxon>
        <taxon>Pucciniales</taxon>
        <taxon>Melampsoraceae</taxon>
        <taxon>Melampsora</taxon>
    </lineage>
</organism>
<proteinExistence type="predicted"/>
<dbReference type="HOGENOM" id="CLU_839583_0_0_1"/>
<dbReference type="KEGG" id="mlr:MELLADRAFT_63632"/>
<reference evidence="3" key="1">
    <citation type="journal article" date="2011" name="Proc. Natl. Acad. Sci. U.S.A.">
        <title>Obligate biotrophy features unraveled by the genomic analysis of rust fungi.</title>
        <authorList>
            <person name="Duplessis S."/>
            <person name="Cuomo C.A."/>
            <person name="Lin Y.-C."/>
            <person name="Aerts A."/>
            <person name="Tisserant E."/>
            <person name="Veneault-Fourrey C."/>
            <person name="Joly D.L."/>
            <person name="Hacquard S."/>
            <person name="Amselem J."/>
            <person name="Cantarel B.L."/>
            <person name="Chiu R."/>
            <person name="Coutinho P.M."/>
            <person name="Feau N."/>
            <person name="Field M."/>
            <person name="Frey P."/>
            <person name="Gelhaye E."/>
            <person name="Goldberg J."/>
            <person name="Grabherr M.G."/>
            <person name="Kodira C.D."/>
            <person name="Kohler A."/>
            <person name="Kuees U."/>
            <person name="Lindquist E.A."/>
            <person name="Lucas S.M."/>
            <person name="Mago R."/>
            <person name="Mauceli E."/>
            <person name="Morin E."/>
            <person name="Murat C."/>
            <person name="Pangilinan J.L."/>
            <person name="Park R."/>
            <person name="Pearson M."/>
            <person name="Quesneville H."/>
            <person name="Rouhier N."/>
            <person name="Sakthikumar S."/>
            <person name="Salamov A.A."/>
            <person name="Schmutz J."/>
            <person name="Selles B."/>
            <person name="Shapiro H."/>
            <person name="Tanguay P."/>
            <person name="Tuskan G.A."/>
            <person name="Henrissat B."/>
            <person name="Van de Peer Y."/>
            <person name="Rouze P."/>
            <person name="Ellis J.G."/>
            <person name="Dodds P.N."/>
            <person name="Schein J.E."/>
            <person name="Zhong S."/>
            <person name="Hamelin R.C."/>
            <person name="Grigoriev I.V."/>
            <person name="Szabo L.J."/>
            <person name="Martin F."/>
        </authorList>
    </citation>
    <scope>NUCLEOTIDE SEQUENCE [LARGE SCALE GENOMIC DNA]</scope>
    <source>
        <strain evidence="3">98AG31 / pathotype 3-4-7</strain>
    </source>
</reference>
<dbReference type="Proteomes" id="UP000001072">
    <property type="component" value="Unassembled WGS sequence"/>
</dbReference>
<dbReference type="InParanoid" id="F4RNE2"/>